<gene>
    <name evidence="1" type="ORF">PCOR1329_LOCUS51153</name>
</gene>
<keyword evidence="2" id="KW-1185">Reference proteome</keyword>
<reference evidence="1" key="1">
    <citation type="submission" date="2023-10" db="EMBL/GenBank/DDBJ databases">
        <authorList>
            <person name="Chen Y."/>
            <person name="Shah S."/>
            <person name="Dougan E. K."/>
            <person name="Thang M."/>
            <person name="Chan C."/>
        </authorList>
    </citation>
    <scope>NUCLEOTIDE SEQUENCE [LARGE SCALE GENOMIC DNA]</scope>
</reference>
<evidence type="ECO:0000313" key="2">
    <source>
        <dbReference type="Proteomes" id="UP001189429"/>
    </source>
</evidence>
<feature type="non-terminal residue" evidence="1">
    <location>
        <position position="358"/>
    </location>
</feature>
<evidence type="ECO:0000313" key="1">
    <source>
        <dbReference type="EMBL" id="CAK0862835.1"/>
    </source>
</evidence>
<organism evidence="1 2">
    <name type="scientific">Prorocentrum cordatum</name>
    <dbReference type="NCBI Taxonomy" id="2364126"/>
    <lineage>
        <taxon>Eukaryota</taxon>
        <taxon>Sar</taxon>
        <taxon>Alveolata</taxon>
        <taxon>Dinophyceae</taxon>
        <taxon>Prorocentrales</taxon>
        <taxon>Prorocentraceae</taxon>
        <taxon>Prorocentrum</taxon>
    </lineage>
</organism>
<accession>A0ABN9UTL7</accession>
<name>A0ABN9UTL7_9DINO</name>
<dbReference type="EMBL" id="CAUYUJ010016200">
    <property type="protein sequence ID" value="CAK0862835.1"/>
    <property type="molecule type" value="Genomic_DNA"/>
</dbReference>
<proteinExistence type="predicted"/>
<sequence length="358" mass="38825">MHASMDTLSSDQLVEGLTQVIIDVEAVAACEMARGIGRSRRVYAEWARRAWRKNPGRLGALAQILQHCKKVQAWPLQLTATLSALAPKPSGEGDHVLGMAPLVVKLWSRARQTFTSQWCSKRAALWDLAIRGSSAIRAALLRATPDDAAQEQDLSFLVLLLDIEKCYDNVSLVGLLRIGLDFGFSPTAMGLEVKVYLRPRYLRERGWISEAIFPARSIVAGSSHGAPFSKLALYPILERVHQAAPSAGLWTFTDTNGRCEGTAKSALAIMDIIGTTLEQGQRQSRSVVSWTSVLVGSTPQLARIAAGRLRARGVPVREAKSGVDPHVDCAAARRRGSAKALIGRSTTTGWQDPEAPAL</sequence>
<evidence type="ECO:0008006" key="3">
    <source>
        <dbReference type="Google" id="ProtNLM"/>
    </source>
</evidence>
<dbReference type="Proteomes" id="UP001189429">
    <property type="component" value="Unassembled WGS sequence"/>
</dbReference>
<comment type="caution">
    <text evidence="1">The sequence shown here is derived from an EMBL/GenBank/DDBJ whole genome shotgun (WGS) entry which is preliminary data.</text>
</comment>
<protein>
    <recommendedName>
        <fullName evidence="3">Reverse transcriptase domain-containing protein</fullName>
    </recommendedName>
</protein>